<dbReference type="AlphaFoldDB" id="A0A9N9PJX9"/>
<evidence type="ECO:0000259" key="1">
    <source>
        <dbReference type="PROSITE" id="PS51186"/>
    </source>
</evidence>
<dbReference type="GO" id="GO:0016747">
    <property type="term" value="F:acyltransferase activity, transferring groups other than amino-acyl groups"/>
    <property type="evidence" value="ECO:0007669"/>
    <property type="project" value="InterPro"/>
</dbReference>
<dbReference type="PROSITE" id="PS51186">
    <property type="entry name" value="GNAT"/>
    <property type="match status" value="1"/>
</dbReference>
<dbReference type="InterPro" id="IPR051531">
    <property type="entry name" value="N-acetyltransferase"/>
</dbReference>
<dbReference type="SUPFAM" id="SSF55729">
    <property type="entry name" value="Acyl-CoA N-acyltransferases (Nat)"/>
    <property type="match status" value="1"/>
</dbReference>
<gene>
    <name evidence="2" type="ORF">HYFRA_00003756</name>
</gene>
<dbReference type="Pfam" id="PF13302">
    <property type="entry name" value="Acetyltransf_3"/>
    <property type="match status" value="1"/>
</dbReference>
<dbReference type="Proteomes" id="UP000696280">
    <property type="component" value="Unassembled WGS sequence"/>
</dbReference>
<dbReference type="EMBL" id="CAJVRL010000070">
    <property type="protein sequence ID" value="CAG8956374.1"/>
    <property type="molecule type" value="Genomic_DNA"/>
</dbReference>
<evidence type="ECO:0000313" key="2">
    <source>
        <dbReference type="EMBL" id="CAG8956374.1"/>
    </source>
</evidence>
<organism evidence="2 3">
    <name type="scientific">Hymenoscyphus fraxineus</name>
    <dbReference type="NCBI Taxonomy" id="746836"/>
    <lineage>
        <taxon>Eukaryota</taxon>
        <taxon>Fungi</taxon>
        <taxon>Dikarya</taxon>
        <taxon>Ascomycota</taxon>
        <taxon>Pezizomycotina</taxon>
        <taxon>Leotiomycetes</taxon>
        <taxon>Helotiales</taxon>
        <taxon>Helotiaceae</taxon>
        <taxon>Hymenoscyphus</taxon>
    </lineage>
</organism>
<protein>
    <recommendedName>
        <fullName evidence="1">N-acetyltransferase domain-containing protein</fullName>
    </recommendedName>
</protein>
<accession>A0A9N9PJX9</accession>
<dbReference type="OrthoDB" id="630895at2759"/>
<dbReference type="InterPro" id="IPR016181">
    <property type="entry name" value="Acyl_CoA_acyltransferase"/>
</dbReference>
<proteinExistence type="predicted"/>
<comment type="caution">
    <text evidence="2">The sequence shown here is derived from an EMBL/GenBank/DDBJ whole genome shotgun (WGS) entry which is preliminary data.</text>
</comment>
<dbReference type="PANTHER" id="PTHR43792:SF16">
    <property type="entry name" value="N-ACETYLTRANSFERASE DOMAIN-CONTAINING PROTEIN"/>
    <property type="match status" value="1"/>
</dbReference>
<reference evidence="2" key="1">
    <citation type="submission" date="2021-07" db="EMBL/GenBank/DDBJ databases">
        <authorList>
            <person name="Durling M."/>
        </authorList>
    </citation>
    <scope>NUCLEOTIDE SEQUENCE</scope>
</reference>
<name>A0A9N9PJX9_9HELO</name>
<evidence type="ECO:0000313" key="3">
    <source>
        <dbReference type="Proteomes" id="UP000696280"/>
    </source>
</evidence>
<keyword evidence="3" id="KW-1185">Reference proteome</keyword>
<dbReference type="PANTHER" id="PTHR43792">
    <property type="entry name" value="GNAT FAMILY, PUTATIVE (AFU_ORTHOLOGUE AFUA_3G00765)-RELATED-RELATED"/>
    <property type="match status" value="1"/>
</dbReference>
<dbReference type="Gene3D" id="3.40.630.30">
    <property type="match status" value="1"/>
</dbReference>
<dbReference type="InterPro" id="IPR000182">
    <property type="entry name" value="GNAT_dom"/>
</dbReference>
<feature type="domain" description="N-acetyltransferase" evidence="1">
    <location>
        <begin position="36"/>
        <end position="190"/>
    </location>
</feature>
<sequence length="198" mass="21573">MVDPLFSLESQRLYLSYFNPSNDTHCNLIVALHNTPEFLASNGPTSAQDLESGRDLLKKRLPSNNPHGYGYYLISLKPPGKPDASLEESIPVGNITLLSMPPPQGYTAPDLGFAMLSAYMRKGIATEAARMLLEYAEREKGLKDVLGMTDPKNEASRGVFVKLGFVDCGTHVLKAFGDVVGQVYVKKGMSEVVGDYGI</sequence>